<dbReference type="Pfam" id="PF01243">
    <property type="entry name" value="PNPOx_N"/>
    <property type="match status" value="1"/>
</dbReference>
<dbReference type="GO" id="GO:0005829">
    <property type="term" value="C:cytosol"/>
    <property type="evidence" value="ECO:0007669"/>
    <property type="project" value="TreeGrafter"/>
</dbReference>
<gene>
    <name evidence="3" type="ORF">AN215_04045</name>
</gene>
<protein>
    <submittedName>
        <fullName evidence="3">Pyridoxamine 5'-phosphate oxidase</fullName>
    </submittedName>
</protein>
<dbReference type="PANTHER" id="PTHR35176">
    <property type="entry name" value="HEME OXYGENASE HI_0854-RELATED"/>
    <property type="match status" value="1"/>
</dbReference>
<sequence>MTESWAAFRAAEPEFADLVRARFGAFQHHVLATLRPDGSPRLTGLEGDFRGDELWLGMMIGSRKALDLRRDPRFSMYANPGTGTGMSGGDVRVSGRAVEVTAPEEFARYASGAAEGEVPERFHLFRAELSEVVRITIEDPYIVFQVWHPGRPLRTIRRLDEDSTVHEDE</sequence>
<name>A0A1E7JS43_9ACTN</name>
<reference evidence="3 4" key="1">
    <citation type="journal article" date="2016" name="Front. Microbiol.">
        <title>Comparative Genomics Analysis of Streptomyces Species Reveals Their Adaptation to the Marine Environment and Their Diversity at the Genomic Level.</title>
        <authorList>
            <person name="Tian X."/>
            <person name="Zhang Z."/>
            <person name="Yang T."/>
            <person name="Chen M."/>
            <person name="Li J."/>
            <person name="Chen F."/>
            <person name="Yang J."/>
            <person name="Li W."/>
            <person name="Zhang B."/>
            <person name="Zhang Z."/>
            <person name="Wu J."/>
            <person name="Zhang C."/>
            <person name="Long L."/>
            <person name="Xiao J."/>
        </authorList>
    </citation>
    <scope>NUCLEOTIDE SEQUENCE [LARGE SCALE GENOMIC DNA]</scope>
    <source>
        <strain evidence="3 4">SCSIO 10390</strain>
    </source>
</reference>
<dbReference type="Proteomes" id="UP000176087">
    <property type="component" value="Unassembled WGS sequence"/>
</dbReference>
<evidence type="ECO:0000256" key="1">
    <source>
        <dbReference type="ARBA" id="ARBA00023002"/>
    </source>
</evidence>
<dbReference type="GO" id="GO:0016627">
    <property type="term" value="F:oxidoreductase activity, acting on the CH-CH group of donors"/>
    <property type="evidence" value="ECO:0007669"/>
    <property type="project" value="TreeGrafter"/>
</dbReference>
<comment type="caution">
    <text evidence="3">The sequence shown here is derived from an EMBL/GenBank/DDBJ whole genome shotgun (WGS) entry which is preliminary data.</text>
</comment>
<dbReference type="PANTHER" id="PTHR35176:SF6">
    <property type="entry name" value="HEME OXYGENASE HI_0854-RELATED"/>
    <property type="match status" value="1"/>
</dbReference>
<organism evidence="3 4">
    <name type="scientific">Streptomyces abyssalis</name>
    <dbReference type="NCBI Taxonomy" id="933944"/>
    <lineage>
        <taxon>Bacteria</taxon>
        <taxon>Bacillati</taxon>
        <taxon>Actinomycetota</taxon>
        <taxon>Actinomycetes</taxon>
        <taxon>Kitasatosporales</taxon>
        <taxon>Streptomycetaceae</taxon>
        <taxon>Streptomyces</taxon>
    </lineage>
</organism>
<dbReference type="PATRIC" id="fig|933944.5.peg.1864"/>
<dbReference type="OrthoDB" id="5115613at2"/>
<evidence type="ECO:0000313" key="3">
    <source>
        <dbReference type="EMBL" id="OEU91699.1"/>
    </source>
</evidence>
<dbReference type="Gene3D" id="2.30.110.10">
    <property type="entry name" value="Electron Transport, Fmn-binding Protein, Chain A"/>
    <property type="match status" value="1"/>
</dbReference>
<dbReference type="InterPro" id="IPR011576">
    <property type="entry name" value="Pyridox_Oxase_N"/>
</dbReference>
<dbReference type="EMBL" id="LJGT01000037">
    <property type="protein sequence ID" value="OEU91699.1"/>
    <property type="molecule type" value="Genomic_DNA"/>
</dbReference>
<proteinExistence type="predicted"/>
<dbReference type="AlphaFoldDB" id="A0A1E7JS43"/>
<dbReference type="SUPFAM" id="SSF50475">
    <property type="entry name" value="FMN-binding split barrel"/>
    <property type="match status" value="1"/>
</dbReference>
<dbReference type="RefSeq" id="WP_070010179.1">
    <property type="nucleotide sequence ID" value="NZ_LJGS01000038.1"/>
</dbReference>
<keyword evidence="1" id="KW-0560">Oxidoreductase</keyword>
<dbReference type="GO" id="GO:0070967">
    <property type="term" value="F:coenzyme F420 binding"/>
    <property type="evidence" value="ECO:0007669"/>
    <property type="project" value="TreeGrafter"/>
</dbReference>
<feature type="domain" description="Pyridoxamine 5'-phosphate oxidase N-terminal" evidence="2">
    <location>
        <begin position="21"/>
        <end position="132"/>
    </location>
</feature>
<keyword evidence="4" id="KW-1185">Reference proteome</keyword>
<dbReference type="STRING" id="933944.AN215_04045"/>
<accession>A0A1E7JS43</accession>
<dbReference type="InterPro" id="IPR012349">
    <property type="entry name" value="Split_barrel_FMN-bd"/>
</dbReference>
<evidence type="ECO:0000313" key="4">
    <source>
        <dbReference type="Proteomes" id="UP000176087"/>
    </source>
</evidence>
<evidence type="ECO:0000259" key="2">
    <source>
        <dbReference type="Pfam" id="PF01243"/>
    </source>
</evidence>
<dbReference type="InterPro" id="IPR052019">
    <property type="entry name" value="F420H2_bilvrd_red/Heme_oxyg"/>
</dbReference>